<proteinExistence type="predicted"/>
<dbReference type="InterPro" id="IPR000086">
    <property type="entry name" value="NUDIX_hydrolase_dom"/>
</dbReference>
<dbReference type="Proteomes" id="UP001165092">
    <property type="component" value="Unassembled WGS sequence"/>
</dbReference>
<dbReference type="RefSeq" id="WP_285758205.1">
    <property type="nucleotide sequence ID" value="NZ_BSQG01000002.1"/>
</dbReference>
<dbReference type="InterPro" id="IPR015797">
    <property type="entry name" value="NUDIX_hydrolase-like_dom_sf"/>
</dbReference>
<dbReference type="Gene3D" id="3.90.79.10">
    <property type="entry name" value="Nucleoside Triphosphate Pyrophosphohydrolase"/>
    <property type="match status" value="1"/>
</dbReference>
<dbReference type="PROSITE" id="PS51462">
    <property type="entry name" value="NUDIX"/>
    <property type="match status" value="1"/>
</dbReference>
<keyword evidence="3" id="KW-1185">Reference proteome</keyword>
<feature type="domain" description="Nudix hydrolase" evidence="1">
    <location>
        <begin position="4"/>
        <end position="151"/>
    </location>
</feature>
<dbReference type="Pfam" id="PF00293">
    <property type="entry name" value="NUDIX"/>
    <property type="match status" value="1"/>
</dbReference>
<protein>
    <recommendedName>
        <fullName evidence="1">Nudix hydrolase domain-containing protein</fullName>
    </recommendedName>
</protein>
<reference evidence="2" key="1">
    <citation type="submission" date="2023-02" db="EMBL/GenBank/DDBJ databases">
        <title>Nocardiopsis ansamitocini NBRC 112285.</title>
        <authorList>
            <person name="Ichikawa N."/>
            <person name="Sato H."/>
            <person name="Tonouchi N."/>
        </authorList>
    </citation>
    <scope>NUCLEOTIDE SEQUENCE</scope>
    <source>
        <strain evidence="2">NBRC 112285</strain>
    </source>
</reference>
<organism evidence="2 3">
    <name type="scientific">Nocardiopsis ansamitocini</name>
    <dbReference type="NCBI Taxonomy" id="1670832"/>
    <lineage>
        <taxon>Bacteria</taxon>
        <taxon>Bacillati</taxon>
        <taxon>Actinomycetota</taxon>
        <taxon>Actinomycetes</taxon>
        <taxon>Streptosporangiales</taxon>
        <taxon>Nocardiopsidaceae</taxon>
        <taxon>Nocardiopsis</taxon>
    </lineage>
</organism>
<sequence>MDAITRQSARAILLDGADLILIKRTRPGKPPYWVTPGGGVEPEDADIEAALRREIHEELAGTLRAPQQVFVSLAPNSRGGLTLHRFFLATLVAMDPERRTGPEFGFPENGTYETVRVPFTREGITGVALRPPVLVEFLTANITALTVLAHSGGR</sequence>
<dbReference type="SUPFAM" id="SSF55811">
    <property type="entry name" value="Nudix"/>
    <property type="match status" value="1"/>
</dbReference>
<evidence type="ECO:0000259" key="1">
    <source>
        <dbReference type="PROSITE" id="PS51462"/>
    </source>
</evidence>
<name>A0A9W6UGC6_9ACTN</name>
<dbReference type="AlphaFoldDB" id="A0A9W6UGC6"/>
<evidence type="ECO:0000313" key="3">
    <source>
        <dbReference type="Proteomes" id="UP001165092"/>
    </source>
</evidence>
<gene>
    <name evidence="2" type="ORF">Nans01_15420</name>
</gene>
<accession>A0A9W6UGC6</accession>
<evidence type="ECO:0000313" key="2">
    <source>
        <dbReference type="EMBL" id="GLU47191.1"/>
    </source>
</evidence>
<comment type="caution">
    <text evidence="2">The sequence shown here is derived from an EMBL/GenBank/DDBJ whole genome shotgun (WGS) entry which is preliminary data.</text>
</comment>
<dbReference type="EMBL" id="BSQG01000002">
    <property type="protein sequence ID" value="GLU47191.1"/>
    <property type="molecule type" value="Genomic_DNA"/>
</dbReference>